<evidence type="ECO:0000256" key="2">
    <source>
        <dbReference type="ARBA" id="ARBA00023002"/>
    </source>
</evidence>
<reference evidence="5 6" key="1">
    <citation type="submission" date="2020-08" db="EMBL/GenBank/DDBJ databases">
        <title>Genomic Encyclopedia of Type Strains, Phase III (KMG-III): the genomes of soil and plant-associated and newly described type strains.</title>
        <authorList>
            <person name="Whitman W."/>
        </authorList>
    </citation>
    <scope>NUCLEOTIDE SEQUENCE [LARGE SCALE GENOMIC DNA]</scope>
    <source>
        <strain evidence="5 6">CECT 8960</strain>
    </source>
</reference>
<dbReference type="PANTHER" id="PTHR43708:SF5">
    <property type="entry name" value="CONSERVED EXPRESSED OXIDOREDUCTASE (EUROFUNG)-RELATED"/>
    <property type="match status" value="1"/>
</dbReference>
<dbReference type="EMBL" id="JACHJQ010000005">
    <property type="protein sequence ID" value="MBB4908628.1"/>
    <property type="molecule type" value="Genomic_DNA"/>
</dbReference>
<comment type="caution">
    <text evidence="5">The sequence shown here is derived from an EMBL/GenBank/DDBJ whole genome shotgun (WGS) entry which is preliminary data.</text>
</comment>
<sequence>MRPLRTAVIGFGTAGRVFHAPFVDASPDYELAAVMTGNEHRRAEVRTRYPGTEVVAGVDALLDRELDLVVIGSPPESHAELAHTFLDAGVAVVVDKPFTVTSAQGRELVEKAGRLGVPLTVFQNRRWDGDFRTVRRLLADGALGTVWRFESRFEWWKPDRGSSWKTGTPAAEGGGILYDLGTHVIDQALRLFGDAVPAYHELFTRGRGGAAPDDAFVVLEHDTGVVSHLWMNGLAARTGPRFRVLGSRAGFTKHGLDPQEAALRDNARPTDEGFGHEPEPAWGTLGLDGATEAVPTEPGRYAEFYALLATALRDSTPMPVDPADSVRVIELIEQILLA</sequence>
<dbReference type="AlphaFoldDB" id="A0A7W7Q855"/>
<dbReference type="Proteomes" id="UP000520767">
    <property type="component" value="Unassembled WGS sequence"/>
</dbReference>
<evidence type="ECO:0000313" key="5">
    <source>
        <dbReference type="EMBL" id="MBB4908628.1"/>
    </source>
</evidence>
<gene>
    <name evidence="5" type="ORF">FHR82_004881</name>
</gene>
<evidence type="ECO:0000256" key="1">
    <source>
        <dbReference type="ARBA" id="ARBA00010928"/>
    </source>
</evidence>
<accession>A0A7W7Q855</accession>
<dbReference type="GO" id="GO:0016491">
    <property type="term" value="F:oxidoreductase activity"/>
    <property type="evidence" value="ECO:0007669"/>
    <property type="project" value="UniProtKB-KW"/>
</dbReference>
<dbReference type="InterPro" id="IPR051317">
    <property type="entry name" value="Gfo/Idh/MocA_oxidoreduct"/>
</dbReference>
<evidence type="ECO:0000313" key="6">
    <source>
        <dbReference type="Proteomes" id="UP000520767"/>
    </source>
</evidence>
<evidence type="ECO:0000259" key="3">
    <source>
        <dbReference type="Pfam" id="PF01408"/>
    </source>
</evidence>
<keyword evidence="6" id="KW-1185">Reference proteome</keyword>
<proteinExistence type="inferred from homology"/>
<organism evidence="5 6">
    <name type="scientific">Actinophytocola algeriensis</name>
    <dbReference type="NCBI Taxonomy" id="1768010"/>
    <lineage>
        <taxon>Bacteria</taxon>
        <taxon>Bacillati</taxon>
        <taxon>Actinomycetota</taxon>
        <taxon>Actinomycetes</taxon>
        <taxon>Pseudonocardiales</taxon>
        <taxon>Pseudonocardiaceae</taxon>
    </lineage>
</organism>
<dbReference type="SUPFAM" id="SSF51735">
    <property type="entry name" value="NAD(P)-binding Rossmann-fold domains"/>
    <property type="match status" value="1"/>
</dbReference>
<dbReference type="Gene3D" id="3.30.360.10">
    <property type="entry name" value="Dihydrodipicolinate Reductase, domain 2"/>
    <property type="match status" value="1"/>
</dbReference>
<protein>
    <submittedName>
        <fullName evidence="5">Putative dehydrogenase</fullName>
    </submittedName>
</protein>
<dbReference type="InterPro" id="IPR055170">
    <property type="entry name" value="GFO_IDH_MocA-like_dom"/>
</dbReference>
<dbReference type="InterPro" id="IPR000683">
    <property type="entry name" value="Gfo/Idh/MocA-like_OxRdtase_N"/>
</dbReference>
<dbReference type="Pfam" id="PF01408">
    <property type="entry name" value="GFO_IDH_MocA"/>
    <property type="match status" value="1"/>
</dbReference>
<dbReference type="RefSeq" id="WP_184812760.1">
    <property type="nucleotide sequence ID" value="NZ_JACHJQ010000005.1"/>
</dbReference>
<feature type="domain" description="GFO/IDH/MocA-like oxidoreductase" evidence="4">
    <location>
        <begin position="131"/>
        <end position="250"/>
    </location>
</feature>
<dbReference type="PANTHER" id="PTHR43708">
    <property type="entry name" value="CONSERVED EXPRESSED OXIDOREDUCTASE (EUROFUNG)"/>
    <property type="match status" value="1"/>
</dbReference>
<comment type="similarity">
    <text evidence="1">Belongs to the Gfo/Idh/MocA family.</text>
</comment>
<name>A0A7W7Q855_9PSEU</name>
<dbReference type="Pfam" id="PF22725">
    <property type="entry name" value="GFO_IDH_MocA_C3"/>
    <property type="match status" value="1"/>
</dbReference>
<evidence type="ECO:0000259" key="4">
    <source>
        <dbReference type="Pfam" id="PF22725"/>
    </source>
</evidence>
<feature type="domain" description="Gfo/Idh/MocA-like oxidoreductase N-terminal" evidence="3">
    <location>
        <begin position="4"/>
        <end position="121"/>
    </location>
</feature>
<dbReference type="Gene3D" id="3.40.50.720">
    <property type="entry name" value="NAD(P)-binding Rossmann-like Domain"/>
    <property type="match status" value="1"/>
</dbReference>
<dbReference type="GO" id="GO:0000166">
    <property type="term" value="F:nucleotide binding"/>
    <property type="evidence" value="ECO:0007669"/>
    <property type="project" value="InterPro"/>
</dbReference>
<dbReference type="SUPFAM" id="SSF55347">
    <property type="entry name" value="Glyceraldehyde-3-phosphate dehydrogenase-like, C-terminal domain"/>
    <property type="match status" value="1"/>
</dbReference>
<keyword evidence="2" id="KW-0560">Oxidoreductase</keyword>
<dbReference type="InterPro" id="IPR036291">
    <property type="entry name" value="NAD(P)-bd_dom_sf"/>
</dbReference>